<organism evidence="1 2">
    <name type="scientific">Synechococcus phage S-CBP1</name>
    <dbReference type="NCBI Taxonomy" id="1273711"/>
    <lineage>
        <taxon>Viruses</taxon>
        <taxon>Duplodnaviria</taxon>
        <taxon>Heunggongvirae</taxon>
        <taxon>Uroviricota</taxon>
        <taxon>Caudoviricetes</taxon>
        <taxon>Autographivirales</taxon>
        <taxon>Sechaudvirinae</taxon>
        <taxon>Angmobvirus</taxon>
        <taxon>Angmobvirus SCBP1</taxon>
    </lineage>
</organism>
<accession>A0A096VKC7</accession>
<proteinExistence type="predicted"/>
<evidence type="ECO:0000313" key="2">
    <source>
        <dbReference type="Proteomes" id="UP000030045"/>
    </source>
</evidence>
<sequence>MSKKKKKAKRIDFSAANNIVSFNRDDVDEMISKDELHDYGDYVVARNAARMLLSERICPHLFHQAMMDEMESQGMEVA</sequence>
<reference evidence="2" key="1">
    <citation type="submission" date="2012-12" db="EMBL/GenBank/DDBJ databases">
        <title>Genomics of marine cyanopodoviruses.</title>
        <authorList>
            <person name="Huang S."/>
            <person name="Chen F."/>
        </authorList>
    </citation>
    <scope>NUCLEOTIDE SEQUENCE [LARGE SCALE GENOMIC DNA]</scope>
</reference>
<dbReference type="EMBL" id="KC310802">
    <property type="protein sequence ID" value="AGK86509.1"/>
    <property type="molecule type" value="Genomic_DNA"/>
</dbReference>
<name>A0A096VKC7_9CAUD</name>
<protein>
    <submittedName>
        <fullName evidence="1">Uncharacterized protein</fullName>
    </submittedName>
</protein>
<evidence type="ECO:0000313" key="1">
    <source>
        <dbReference type="EMBL" id="AGK86509.1"/>
    </source>
</evidence>
<gene>
    <name evidence="1" type="ORF">S-CBP1_0003</name>
</gene>
<reference evidence="1 2" key="2">
    <citation type="journal article" date="2015" name="PLoS ONE">
        <title>Comparative Genomic and Phylogenomic Analyses Reveal a Conserved Core Genome Shared by Estuarine and Oceanic Cyanopodoviruses.</title>
        <authorList>
            <person name="Huang S."/>
            <person name="Zhang S."/>
            <person name="Jiao N."/>
            <person name="Chen F."/>
        </authorList>
    </citation>
    <scope>NUCLEOTIDE SEQUENCE [LARGE SCALE GENOMIC DNA]</scope>
</reference>
<keyword evidence="2" id="KW-1185">Reference proteome</keyword>
<dbReference type="GeneID" id="22112083"/>
<dbReference type="Proteomes" id="UP000030045">
    <property type="component" value="Segment"/>
</dbReference>
<dbReference type="KEGG" id="vg:22112083"/>
<dbReference type="RefSeq" id="YP_009103164.1">
    <property type="nucleotide sequence ID" value="NC_025456.1"/>
</dbReference>